<feature type="region of interest" description="Disordered" evidence="1">
    <location>
        <begin position="236"/>
        <end position="393"/>
    </location>
</feature>
<dbReference type="Proteomes" id="UP000008281">
    <property type="component" value="Unassembled WGS sequence"/>
</dbReference>
<sequence>MALNVDKLRELYLDCQEKIYQGLVLERQEIFVLFETPEKHESKTTIGKAIIEVFTHLRNVVNYTPCFGLPEIRMVAKESDIPDGTDHVKFGYPFGDPYAVNLDILRKQINGPDVIRPFFNIGNQYHNNYGPRRERMGFDWIADHELYFILAVIYSKHCLECFLSLMRAVMVPKHALALIRLAGKEVECKTAENEMNLAKSWRDDENKKYGIPCWRLNKEYVAKLEAQVRDRVAEMRQQNRVSPDSDRNPDASMQGFIPDLSDDEDEGPIPDAIPPLNGNINNGISDNRHQEPAGPSTMKMPKIEGRPKNGVEESLPTPAENRGNGPEMKLGLIEDTVPEPVANDDIEEGTVATVPPAKRGRGRPLGSTKKKRGRKSVKTELDAFSTPKRRRFN</sequence>
<name>E3NGU7_CAERE</name>
<dbReference type="HOGENOM" id="CLU_702563_0_0_1"/>
<dbReference type="AlphaFoldDB" id="E3NGU7"/>
<accession>E3NGU7</accession>
<protein>
    <submittedName>
        <fullName evidence="2">Uncharacterized protein</fullName>
    </submittedName>
</protein>
<feature type="compositionally biased region" description="Basic and acidic residues" evidence="1">
    <location>
        <begin position="301"/>
        <end position="311"/>
    </location>
</feature>
<proteinExistence type="predicted"/>
<evidence type="ECO:0000313" key="3">
    <source>
        <dbReference type="Proteomes" id="UP000008281"/>
    </source>
</evidence>
<dbReference type="EMBL" id="DS268659">
    <property type="protein sequence ID" value="EFO97443.1"/>
    <property type="molecule type" value="Genomic_DNA"/>
</dbReference>
<organism evidence="3">
    <name type="scientific">Caenorhabditis remanei</name>
    <name type="common">Caenorhabditis vulgaris</name>
    <dbReference type="NCBI Taxonomy" id="31234"/>
    <lineage>
        <taxon>Eukaryota</taxon>
        <taxon>Metazoa</taxon>
        <taxon>Ecdysozoa</taxon>
        <taxon>Nematoda</taxon>
        <taxon>Chromadorea</taxon>
        <taxon>Rhabditida</taxon>
        <taxon>Rhabditina</taxon>
        <taxon>Rhabditomorpha</taxon>
        <taxon>Rhabditoidea</taxon>
        <taxon>Rhabditidae</taxon>
        <taxon>Peloderinae</taxon>
        <taxon>Caenorhabditis</taxon>
    </lineage>
</organism>
<evidence type="ECO:0000313" key="2">
    <source>
        <dbReference type="EMBL" id="EFO97443.1"/>
    </source>
</evidence>
<dbReference type="InParanoid" id="E3NGU7"/>
<gene>
    <name evidence="2" type="ORF">CRE_05238</name>
</gene>
<keyword evidence="3" id="KW-1185">Reference proteome</keyword>
<feature type="compositionally biased region" description="Basic residues" evidence="1">
    <location>
        <begin position="358"/>
        <end position="376"/>
    </location>
</feature>
<evidence type="ECO:0000256" key="1">
    <source>
        <dbReference type="SAM" id="MobiDB-lite"/>
    </source>
</evidence>
<reference evidence="2" key="1">
    <citation type="submission" date="2007-07" db="EMBL/GenBank/DDBJ databases">
        <title>PCAP assembly of the Caenorhabditis remanei genome.</title>
        <authorList>
            <consortium name="The Caenorhabditis remanei Sequencing Consortium"/>
            <person name="Wilson R.K."/>
        </authorList>
    </citation>
    <scope>NUCLEOTIDE SEQUENCE [LARGE SCALE GENOMIC DNA]</scope>
    <source>
        <strain evidence="2">PB4641</strain>
    </source>
</reference>